<dbReference type="RefSeq" id="WP_175173883.1">
    <property type="nucleotide sequence ID" value="NZ_CADIJX010000002.1"/>
</dbReference>
<name>A0A6S6YRH0_9BURK</name>
<dbReference type="AlphaFoldDB" id="A0A6S6YRH0"/>
<dbReference type="EMBL" id="CADIJX010000002">
    <property type="protein sequence ID" value="CAB3635632.1"/>
    <property type="molecule type" value="Genomic_DNA"/>
</dbReference>
<gene>
    <name evidence="2" type="ORF">LMG3431_01541</name>
</gene>
<evidence type="ECO:0000313" key="2">
    <source>
        <dbReference type="EMBL" id="CAB3635632.1"/>
    </source>
</evidence>
<protein>
    <submittedName>
        <fullName evidence="2">Uncharacterized protein</fullName>
    </submittedName>
</protein>
<evidence type="ECO:0000256" key="1">
    <source>
        <dbReference type="SAM" id="MobiDB-lite"/>
    </source>
</evidence>
<sequence>MNEGLPRWVEDEIRNWARSQWEGDWPGPRRMREDAPGVCEFPPQPGHDDDDEPLPIPVNQVRANRVHVLYEMLPLVERRVIQAEYTRRADYGDLAAHLRQGKACRVIGITLPYYKVALGSFKQQVWRAFK</sequence>
<accession>A0A6S6YRH0</accession>
<reference evidence="2 3" key="1">
    <citation type="submission" date="2020-04" db="EMBL/GenBank/DDBJ databases">
        <authorList>
            <person name="De Canck E."/>
        </authorList>
    </citation>
    <scope>NUCLEOTIDE SEQUENCE [LARGE SCALE GENOMIC DNA]</scope>
    <source>
        <strain evidence="2 3">LMG 3431</strain>
    </source>
</reference>
<feature type="region of interest" description="Disordered" evidence="1">
    <location>
        <begin position="25"/>
        <end position="56"/>
    </location>
</feature>
<organism evidence="2 3">
    <name type="scientific">Achromobacter pestifer</name>
    <dbReference type="NCBI Taxonomy" id="1353889"/>
    <lineage>
        <taxon>Bacteria</taxon>
        <taxon>Pseudomonadati</taxon>
        <taxon>Pseudomonadota</taxon>
        <taxon>Betaproteobacteria</taxon>
        <taxon>Burkholderiales</taxon>
        <taxon>Alcaligenaceae</taxon>
        <taxon>Achromobacter</taxon>
    </lineage>
</organism>
<dbReference type="Proteomes" id="UP000494108">
    <property type="component" value="Unassembled WGS sequence"/>
</dbReference>
<keyword evidence="3" id="KW-1185">Reference proteome</keyword>
<proteinExistence type="predicted"/>
<evidence type="ECO:0000313" key="3">
    <source>
        <dbReference type="Proteomes" id="UP000494108"/>
    </source>
</evidence>